<dbReference type="InterPro" id="IPR036390">
    <property type="entry name" value="WH_DNA-bd_sf"/>
</dbReference>
<evidence type="ECO:0000313" key="2">
    <source>
        <dbReference type="Proteomes" id="UP001602245"/>
    </source>
</evidence>
<dbReference type="CDD" id="cd00090">
    <property type="entry name" value="HTH_ARSR"/>
    <property type="match status" value="1"/>
</dbReference>
<dbReference type="Gene3D" id="1.10.10.10">
    <property type="entry name" value="Winged helix-like DNA-binding domain superfamily/Winged helix DNA-binding domain"/>
    <property type="match status" value="1"/>
</dbReference>
<dbReference type="RefSeq" id="WP_020509535.1">
    <property type="nucleotide sequence ID" value="NZ_JBIAZU010000001.1"/>
</dbReference>
<name>A0ABW6W790_9ACTN</name>
<dbReference type="SUPFAM" id="SSF46785">
    <property type="entry name" value="Winged helix' DNA-binding domain"/>
    <property type="match status" value="1"/>
</dbReference>
<dbReference type="InterPro" id="IPR011991">
    <property type="entry name" value="ArsR-like_HTH"/>
</dbReference>
<protein>
    <submittedName>
        <fullName evidence="1">Helix-turn-helix transcriptional regulator</fullName>
    </submittedName>
</protein>
<sequence>MDDPWDAVTTLSDPSRRALYDYVRRQDHPVGRDEAGAATAMSRGLAAFHLDKLVDAGLLTARYAAPADQPRGRGRAPKVYEAAGDGLAVTIPQRRYELIADILAEAVAGGEEPAAEAAARLAYRRGRDLSALLPPGQDVVGALAGLGFEPRPDPGAVTLHNCPFHALAARHTTLVCGLNHAFLSGLVDGLGATDSAPVLAPHPGRCCVELRAANPA</sequence>
<accession>A0ABW6W790</accession>
<keyword evidence="2" id="KW-1185">Reference proteome</keyword>
<organism evidence="1 2">
    <name type="scientific">Paractinoplanes globisporus</name>
    <dbReference type="NCBI Taxonomy" id="113565"/>
    <lineage>
        <taxon>Bacteria</taxon>
        <taxon>Bacillati</taxon>
        <taxon>Actinomycetota</taxon>
        <taxon>Actinomycetes</taxon>
        <taxon>Micromonosporales</taxon>
        <taxon>Micromonosporaceae</taxon>
        <taxon>Paractinoplanes</taxon>
    </lineage>
</organism>
<gene>
    <name evidence="1" type="ORF">ACFY35_07120</name>
</gene>
<dbReference type="InterPro" id="IPR036388">
    <property type="entry name" value="WH-like_DNA-bd_sf"/>
</dbReference>
<evidence type="ECO:0000313" key="1">
    <source>
        <dbReference type="EMBL" id="MFF5289190.1"/>
    </source>
</evidence>
<dbReference type="EMBL" id="JBIAZU010000001">
    <property type="protein sequence ID" value="MFF5289190.1"/>
    <property type="molecule type" value="Genomic_DNA"/>
</dbReference>
<comment type="caution">
    <text evidence="1">The sequence shown here is derived from an EMBL/GenBank/DDBJ whole genome shotgun (WGS) entry which is preliminary data.</text>
</comment>
<proteinExistence type="predicted"/>
<dbReference type="Proteomes" id="UP001602245">
    <property type="component" value="Unassembled WGS sequence"/>
</dbReference>
<reference evidence="1 2" key="1">
    <citation type="submission" date="2024-10" db="EMBL/GenBank/DDBJ databases">
        <title>The Natural Products Discovery Center: Release of the First 8490 Sequenced Strains for Exploring Actinobacteria Biosynthetic Diversity.</title>
        <authorList>
            <person name="Kalkreuter E."/>
            <person name="Kautsar S.A."/>
            <person name="Yang D."/>
            <person name="Bader C.D."/>
            <person name="Teijaro C.N."/>
            <person name="Fluegel L."/>
            <person name="Davis C.M."/>
            <person name="Simpson J.R."/>
            <person name="Lauterbach L."/>
            <person name="Steele A.D."/>
            <person name="Gui C."/>
            <person name="Meng S."/>
            <person name="Li G."/>
            <person name="Viehrig K."/>
            <person name="Ye F."/>
            <person name="Su P."/>
            <person name="Kiefer A.F."/>
            <person name="Nichols A."/>
            <person name="Cepeda A.J."/>
            <person name="Yan W."/>
            <person name="Fan B."/>
            <person name="Jiang Y."/>
            <person name="Adhikari A."/>
            <person name="Zheng C.-J."/>
            <person name="Schuster L."/>
            <person name="Cowan T.M."/>
            <person name="Smanski M.J."/>
            <person name="Chevrette M.G."/>
            <person name="De Carvalho L.P.S."/>
            <person name="Shen B."/>
        </authorList>
    </citation>
    <scope>NUCLEOTIDE SEQUENCE [LARGE SCALE GENOMIC DNA]</scope>
    <source>
        <strain evidence="1 2">NPDC000087</strain>
    </source>
</reference>